<organism evidence="2 3">
    <name type="scientific">Rhodococcus koreensis</name>
    <dbReference type="NCBI Taxonomy" id="99653"/>
    <lineage>
        <taxon>Bacteria</taxon>
        <taxon>Bacillati</taxon>
        <taxon>Actinomycetota</taxon>
        <taxon>Actinomycetes</taxon>
        <taxon>Mycobacteriales</taxon>
        <taxon>Nocardiaceae</taxon>
        <taxon>Rhodococcus</taxon>
    </lineage>
</organism>
<evidence type="ECO:0000313" key="2">
    <source>
        <dbReference type="EMBL" id="SEB69826.1"/>
    </source>
</evidence>
<dbReference type="EMBL" id="FNSV01000005">
    <property type="protein sequence ID" value="SEB69826.1"/>
    <property type="molecule type" value="Genomic_DNA"/>
</dbReference>
<evidence type="ECO:0000256" key="1">
    <source>
        <dbReference type="SAM" id="MobiDB-lite"/>
    </source>
</evidence>
<name>A0A1H4LGU1_9NOCA</name>
<keyword evidence="3" id="KW-1185">Reference proteome</keyword>
<accession>A0A1H4LGU1</accession>
<evidence type="ECO:0000313" key="3">
    <source>
        <dbReference type="Proteomes" id="UP000183561"/>
    </source>
</evidence>
<gene>
    <name evidence="2" type="ORF">SAMN04490239_1276</name>
</gene>
<sequence>MRGVCGQVRRATSKSGAAADRYGAAFRFRGFNSELAEPPDLDSPVLARGRSPVPQTRRRAAGFLSLRTVLGEFVMWFPATAFSFDLNRPTPAPPALSPPTGVGILGTLVAALRTSGPPPAATERPRPGTGTTGP</sequence>
<protein>
    <submittedName>
        <fullName evidence="2">Uncharacterized protein</fullName>
    </submittedName>
</protein>
<dbReference type="OrthoDB" id="9892675at2"/>
<dbReference type="Proteomes" id="UP000183561">
    <property type="component" value="Unassembled WGS sequence"/>
</dbReference>
<dbReference type="AlphaFoldDB" id="A0A1H4LGU1"/>
<proteinExistence type="predicted"/>
<reference evidence="3" key="1">
    <citation type="submission" date="2016-10" db="EMBL/GenBank/DDBJ databases">
        <authorList>
            <person name="Varghese N."/>
            <person name="Submissions S."/>
        </authorList>
    </citation>
    <scope>NUCLEOTIDE SEQUENCE [LARGE SCALE GENOMIC DNA]</scope>
    <source>
        <strain evidence="3">DSM 44498</strain>
    </source>
</reference>
<feature type="region of interest" description="Disordered" evidence="1">
    <location>
        <begin position="112"/>
        <end position="134"/>
    </location>
</feature>